<keyword evidence="3" id="KW-1185">Reference proteome</keyword>
<proteinExistence type="predicted"/>
<accession>A0AAV2S5C9</accession>
<dbReference type="EMBL" id="CAXKWB010047868">
    <property type="protein sequence ID" value="CAL4166084.1"/>
    <property type="molecule type" value="Genomic_DNA"/>
</dbReference>
<organism evidence="2 3">
    <name type="scientific">Meganyctiphanes norvegica</name>
    <name type="common">Northern krill</name>
    <name type="synonym">Thysanopoda norvegica</name>
    <dbReference type="NCBI Taxonomy" id="48144"/>
    <lineage>
        <taxon>Eukaryota</taxon>
        <taxon>Metazoa</taxon>
        <taxon>Ecdysozoa</taxon>
        <taxon>Arthropoda</taxon>
        <taxon>Crustacea</taxon>
        <taxon>Multicrustacea</taxon>
        <taxon>Malacostraca</taxon>
        <taxon>Eumalacostraca</taxon>
        <taxon>Eucarida</taxon>
        <taxon>Euphausiacea</taxon>
        <taxon>Euphausiidae</taxon>
        <taxon>Meganyctiphanes</taxon>
    </lineage>
</organism>
<dbReference type="Gene3D" id="3.10.10.10">
    <property type="entry name" value="HIV Type 1 Reverse Transcriptase, subunit A, domain 1"/>
    <property type="match status" value="1"/>
</dbReference>
<gene>
    <name evidence="2" type="ORF">MNOR_LOCUS33354</name>
</gene>
<protein>
    <submittedName>
        <fullName evidence="2">Uncharacterized protein</fullName>
    </submittedName>
</protein>
<comment type="caution">
    <text evidence="2">The sequence shown here is derived from an EMBL/GenBank/DDBJ whole genome shotgun (WGS) entry which is preliminary data.</text>
</comment>
<sequence length="152" mass="17011">MTGPHMKLAVDPNATPVARHKAIPVAIHYQEQVKANLDMDCRIGVLGKVPPGTPTTWCSPIIVCPKGDGKPRRTVDFQSLNKHASRETHHTPSPFHLARSVPPSRKKTTLDFCWNGYHSGAFRQKVTLRVIFEITKCNHESLLADFCIYLCL</sequence>
<name>A0AAV2S5C9_MEGNR</name>
<dbReference type="Proteomes" id="UP001497623">
    <property type="component" value="Unassembled WGS sequence"/>
</dbReference>
<dbReference type="InterPro" id="IPR043502">
    <property type="entry name" value="DNA/RNA_pol_sf"/>
</dbReference>
<evidence type="ECO:0000313" key="2">
    <source>
        <dbReference type="EMBL" id="CAL4166084.1"/>
    </source>
</evidence>
<dbReference type="AlphaFoldDB" id="A0AAV2S5C9"/>
<evidence type="ECO:0000256" key="1">
    <source>
        <dbReference type="SAM" id="MobiDB-lite"/>
    </source>
</evidence>
<dbReference type="SUPFAM" id="SSF56672">
    <property type="entry name" value="DNA/RNA polymerases"/>
    <property type="match status" value="1"/>
</dbReference>
<feature type="region of interest" description="Disordered" evidence="1">
    <location>
        <begin position="82"/>
        <end position="102"/>
    </location>
</feature>
<evidence type="ECO:0000313" key="3">
    <source>
        <dbReference type="Proteomes" id="UP001497623"/>
    </source>
</evidence>
<dbReference type="GO" id="GO:0071897">
    <property type="term" value="P:DNA biosynthetic process"/>
    <property type="evidence" value="ECO:0007669"/>
    <property type="project" value="UniProtKB-ARBA"/>
</dbReference>
<reference evidence="2 3" key="1">
    <citation type="submission" date="2024-05" db="EMBL/GenBank/DDBJ databases">
        <authorList>
            <person name="Wallberg A."/>
        </authorList>
    </citation>
    <scope>NUCLEOTIDE SEQUENCE [LARGE SCALE GENOMIC DNA]</scope>
</reference>